<dbReference type="GO" id="GO:0014886">
    <property type="term" value="P:transition between slow and fast fiber"/>
    <property type="evidence" value="ECO:0007669"/>
    <property type="project" value="Ensembl"/>
</dbReference>
<dbReference type="InParanoid" id="A0A672UU37"/>
<comment type="subcellular location">
    <subcellularLocation>
        <location evidence="1">Nucleus</location>
    </subcellularLocation>
</comment>
<dbReference type="GeneTree" id="ENSGT00940000159414"/>
<sequence length="847" mass="93698">MALAGKPLDVTLSTSRAGQWNMVFPQKDEIISSLVSALDSMCSALSKLNAEVACIAVHEENAFVVGTEKGRVFLSARKELQADFQKFCSEYPHRCGLPRAEVGAPKKAKECGRSVLRVSPDQGSDVYLLRKMVEEVFDVLYSEAVGKSSVVPLPYERFLKEPGSLAVAGLPEGISFKKPMEYDVKSLMAILEHSHSIRFRLKRPADEPSRDPNPSVELTCTSLTPKGGRDSGANGPMAKPCSQDTVTVTNFLYGVSLPTQMAVDLKQEVSSGPSAASEALLPRPAGELKVPSSQEYSDCCGQKSSVSGGPLIQNVHSSKRILFSIVHDKTDKWDSFIKETEDINTLRECVQILFNSRYAEALGLDHMVPVPYRKIACDPEAVEIIGIPDKIPFKRPCTYGVPKLKRILEERHNIHFVIKRMFDERIFTGSKFTKDPTKLEPSSPPGEISPEPHRGAVLDLAGTSQANSSVSESCEPGTSGELGGIRQIKIEPDELDIIQITVPDRSPGSDEMHDPVPTHVPSEEPSYILETVAGTRNEDPEDPVSSKLMAFYPHAAKAIGISEPVKVPYSKFLMYPEDLFVVGLPEGILLRRPNCFGIAKLKKILQASNNIQFVIKRPELLAEGVKEPASDSPAAKGRLRDARQPENYDARLSRIDIANTLREQVQDLFNKKYGEALGIKYPVQVPYKRIKSNPGSVIIEGLPPGIPFRKPCTFGSQNLERILAVADKIKFTVTRYMVRGVRHAAKQKGERREQHSQLCQPHWGEALGLNRPVMVPYKLIRDSPDAVEVTGLPDDIPFRNPNTYDIHRLEKILKARESIQMVIINQLQPFAEICTEVKQTGKGRAKE</sequence>
<dbReference type="GO" id="GO:0005654">
    <property type="term" value="C:nucleoplasm"/>
    <property type="evidence" value="ECO:0007669"/>
    <property type="project" value="Ensembl"/>
</dbReference>
<dbReference type="Proteomes" id="UP000472266">
    <property type="component" value="Unplaced"/>
</dbReference>
<evidence type="ECO:0000256" key="4">
    <source>
        <dbReference type="ARBA" id="ARBA00023125"/>
    </source>
</evidence>
<reference evidence="8" key="1">
    <citation type="submission" date="2025-08" db="UniProtKB">
        <authorList>
            <consortium name="Ensembl"/>
        </authorList>
    </citation>
    <scope>IDENTIFICATION</scope>
</reference>
<keyword evidence="5" id="KW-0804">Transcription</keyword>
<evidence type="ECO:0000256" key="2">
    <source>
        <dbReference type="ARBA" id="ARBA00022737"/>
    </source>
</evidence>
<evidence type="ECO:0000313" key="9">
    <source>
        <dbReference type="Proteomes" id="UP000472266"/>
    </source>
</evidence>
<evidence type="ECO:0000256" key="1">
    <source>
        <dbReference type="ARBA" id="ARBA00004123"/>
    </source>
</evidence>
<evidence type="ECO:0000256" key="3">
    <source>
        <dbReference type="ARBA" id="ARBA00023015"/>
    </source>
</evidence>
<evidence type="ECO:0000256" key="6">
    <source>
        <dbReference type="ARBA" id="ARBA00023242"/>
    </source>
</evidence>
<accession>A0A672UU37</accession>
<organism evidence="8 9">
    <name type="scientific">Strigops habroptila</name>
    <name type="common">Kakapo</name>
    <dbReference type="NCBI Taxonomy" id="2489341"/>
    <lineage>
        <taxon>Eukaryota</taxon>
        <taxon>Metazoa</taxon>
        <taxon>Chordata</taxon>
        <taxon>Craniata</taxon>
        <taxon>Vertebrata</taxon>
        <taxon>Euteleostomi</taxon>
        <taxon>Archelosauria</taxon>
        <taxon>Archosauria</taxon>
        <taxon>Dinosauria</taxon>
        <taxon>Saurischia</taxon>
        <taxon>Theropoda</taxon>
        <taxon>Coelurosauria</taxon>
        <taxon>Aves</taxon>
        <taxon>Neognathae</taxon>
        <taxon>Neoaves</taxon>
        <taxon>Telluraves</taxon>
        <taxon>Australaves</taxon>
        <taxon>Psittaciformes</taxon>
        <taxon>Psittacidae</taxon>
        <taxon>Strigops</taxon>
    </lineage>
</organism>
<dbReference type="PANTHER" id="PTHR46304:SF1">
    <property type="entry name" value="GENERAL TRANSCRIPTION FACTOR II-I REPEAT DOMAIN-CONTAINING PROTEIN 1"/>
    <property type="match status" value="1"/>
</dbReference>
<keyword evidence="4" id="KW-0238">DNA-binding</keyword>
<keyword evidence="3" id="KW-0805">Transcription regulation</keyword>
<name>A0A672UU37_STRHB</name>
<dbReference type="OMA" id="VFDVLYX"/>
<keyword evidence="6" id="KW-0539">Nucleus</keyword>
<dbReference type="Ensembl" id="ENSSHBT00005022416.1">
    <property type="protein sequence ID" value="ENSSHBP00005018755.1"/>
    <property type="gene ID" value="ENSSHBG00005016143.1"/>
</dbReference>
<proteinExistence type="predicted"/>
<feature type="region of interest" description="Disordered" evidence="7">
    <location>
        <begin position="203"/>
        <end position="240"/>
    </location>
</feature>
<dbReference type="Pfam" id="PF02946">
    <property type="entry name" value="GTF2I"/>
    <property type="match status" value="5"/>
</dbReference>
<dbReference type="InterPro" id="IPR036647">
    <property type="entry name" value="GTF2I-like_rpt_sf"/>
</dbReference>
<dbReference type="GO" id="GO:0000978">
    <property type="term" value="F:RNA polymerase II cis-regulatory region sequence-specific DNA binding"/>
    <property type="evidence" value="ECO:0007669"/>
    <property type="project" value="Ensembl"/>
</dbReference>
<dbReference type="Gene3D" id="3.90.1460.10">
    <property type="entry name" value="GTF2I-like"/>
    <property type="match status" value="5"/>
</dbReference>
<evidence type="ECO:0000256" key="5">
    <source>
        <dbReference type="ARBA" id="ARBA00023163"/>
    </source>
</evidence>
<dbReference type="PROSITE" id="PS51139">
    <property type="entry name" value="GTF2I"/>
    <property type="match status" value="5"/>
</dbReference>
<feature type="region of interest" description="Disordered" evidence="7">
    <location>
        <begin position="432"/>
        <end position="454"/>
    </location>
</feature>
<dbReference type="FunFam" id="3.90.1460.10:FF:000005">
    <property type="entry name" value="general transcription factor II-I repeat domain-containing protein 1"/>
    <property type="match status" value="1"/>
</dbReference>
<evidence type="ECO:0000313" key="8">
    <source>
        <dbReference type="Ensembl" id="ENSSHBP00005018755.1"/>
    </source>
</evidence>
<evidence type="ECO:0000256" key="7">
    <source>
        <dbReference type="SAM" id="MobiDB-lite"/>
    </source>
</evidence>
<protein>
    <submittedName>
        <fullName evidence="8">GTF2I repeat domain containing 1</fullName>
    </submittedName>
</protein>
<keyword evidence="2" id="KW-0677">Repeat</keyword>
<reference evidence="8" key="2">
    <citation type="submission" date="2025-09" db="UniProtKB">
        <authorList>
            <consortium name="Ensembl"/>
        </authorList>
    </citation>
    <scope>IDENTIFICATION</scope>
</reference>
<dbReference type="GO" id="GO:0001227">
    <property type="term" value="F:DNA-binding transcription repressor activity, RNA polymerase II-specific"/>
    <property type="evidence" value="ECO:0007669"/>
    <property type="project" value="Ensembl"/>
</dbReference>
<dbReference type="SUPFAM" id="SSF117773">
    <property type="entry name" value="GTF2I-like repeat"/>
    <property type="match status" value="5"/>
</dbReference>
<dbReference type="InterPro" id="IPR004212">
    <property type="entry name" value="GTF2I"/>
</dbReference>
<dbReference type="AlphaFoldDB" id="A0A672UU37"/>
<dbReference type="GO" id="GO:0005829">
    <property type="term" value="C:cytosol"/>
    <property type="evidence" value="ECO:0007669"/>
    <property type="project" value="Ensembl"/>
</dbReference>
<gene>
    <name evidence="8" type="primary">GTF2IRD1</name>
</gene>
<keyword evidence="9" id="KW-1185">Reference proteome</keyword>
<dbReference type="PANTHER" id="PTHR46304">
    <property type="entry name" value="GENERAL TRANSCRIPTION FACTOR II-I REPEAT DOMAIN-CONTAINING PROTEIN 1"/>
    <property type="match status" value="1"/>
</dbReference>